<evidence type="ECO:0000313" key="2">
    <source>
        <dbReference type="EMBL" id="MDO0876231.1"/>
    </source>
</evidence>
<name>A0AAW7TDX6_9BACL</name>
<dbReference type="Gene3D" id="2.40.50.180">
    <property type="entry name" value="CheA-289, Domain 4"/>
    <property type="match status" value="1"/>
</dbReference>
<dbReference type="PROSITE" id="PS50851">
    <property type="entry name" value="CHEW"/>
    <property type="match status" value="1"/>
</dbReference>
<dbReference type="GO" id="GO:0005829">
    <property type="term" value="C:cytosol"/>
    <property type="evidence" value="ECO:0007669"/>
    <property type="project" value="TreeGrafter"/>
</dbReference>
<reference evidence="2" key="1">
    <citation type="submission" date="2022-05" db="EMBL/GenBank/DDBJ databases">
        <title>Genome-based reclassification of Anoxybacillus salavatliensis Cihan et al. as a later heterotypic synonym of Anoxybacillus gonensis Belduz et al. 2003.</title>
        <authorList>
            <person name="Inan Bektas K."/>
            <person name="Guler H.I."/>
            <person name="Belduz A.O."/>
            <person name="Canakci S."/>
        </authorList>
    </citation>
    <scope>NUCLEOTIDE SEQUENCE</scope>
    <source>
        <strain evidence="2">NCIMB 13933</strain>
    </source>
</reference>
<dbReference type="Gene3D" id="2.30.30.40">
    <property type="entry name" value="SH3 Domains"/>
    <property type="match status" value="1"/>
</dbReference>
<keyword evidence="3" id="KW-1185">Reference proteome</keyword>
<proteinExistence type="predicted"/>
<dbReference type="PANTHER" id="PTHR22617:SF23">
    <property type="entry name" value="CHEMOTAXIS PROTEIN CHEW"/>
    <property type="match status" value="1"/>
</dbReference>
<dbReference type="GO" id="GO:0007165">
    <property type="term" value="P:signal transduction"/>
    <property type="evidence" value="ECO:0007669"/>
    <property type="project" value="InterPro"/>
</dbReference>
<dbReference type="RefSeq" id="WP_035066836.1">
    <property type="nucleotide sequence ID" value="NZ_CP012152.1"/>
</dbReference>
<evidence type="ECO:0000313" key="3">
    <source>
        <dbReference type="Proteomes" id="UP001176117"/>
    </source>
</evidence>
<feature type="domain" description="CheW-like" evidence="1">
    <location>
        <begin position="1"/>
        <end position="140"/>
    </location>
</feature>
<dbReference type="SMART" id="SM00260">
    <property type="entry name" value="CheW"/>
    <property type="match status" value="1"/>
</dbReference>
<dbReference type="KEGG" id="agn:AFK25_09700"/>
<organism evidence="2 3">
    <name type="scientific">Anoxybacillus gonensis</name>
    <dbReference type="NCBI Taxonomy" id="198467"/>
    <lineage>
        <taxon>Bacteria</taxon>
        <taxon>Bacillati</taxon>
        <taxon>Bacillota</taxon>
        <taxon>Bacilli</taxon>
        <taxon>Bacillales</taxon>
        <taxon>Anoxybacillaceae</taxon>
        <taxon>Anoxybacillus</taxon>
    </lineage>
</organism>
<dbReference type="Proteomes" id="UP001176117">
    <property type="component" value="Unassembled WGS sequence"/>
</dbReference>
<gene>
    <name evidence="2" type="ORF">NBU54_00900</name>
</gene>
<dbReference type="InterPro" id="IPR039315">
    <property type="entry name" value="CheW"/>
</dbReference>
<dbReference type="InterPro" id="IPR002545">
    <property type="entry name" value="CheW-lke_dom"/>
</dbReference>
<dbReference type="Pfam" id="PF01584">
    <property type="entry name" value="CheW"/>
    <property type="match status" value="1"/>
</dbReference>
<dbReference type="GO" id="GO:0006935">
    <property type="term" value="P:chemotaxis"/>
    <property type="evidence" value="ECO:0007669"/>
    <property type="project" value="InterPro"/>
</dbReference>
<protein>
    <submittedName>
        <fullName evidence="2">Chemotaxis protein CheW</fullName>
    </submittedName>
</protein>
<sequence length="155" mass="17808">MEKVVVFQLANEQYAIPVEHVVFIEKMSHPTLIPGMPSYMLGVVRIRGELVPVLDTSQILYRRPYTETEKTRLIVVHTDDVYVAFIVDDAKEIIDIPSHMMKQVNMLAYQQTPYFIGIANLPDRLITVIDPTILFDHLEGSSTIKEHIKNEKQNT</sequence>
<dbReference type="PANTHER" id="PTHR22617">
    <property type="entry name" value="CHEMOTAXIS SENSOR HISTIDINE KINASE-RELATED"/>
    <property type="match status" value="1"/>
</dbReference>
<comment type="caution">
    <text evidence="2">The sequence shown here is derived from an EMBL/GenBank/DDBJ whole genome shotgun (WGS) entry which is preliminary data.</text>
</comment>
<dbReference type="EMBL" id="JAMOGB010000001">
    <property type="protein sequence ID" value="MDO0876231.1"/>
    <property type="molecule type" value="Genomic_DNA"/>
</dbReference>
<dbReference type="InterPro" id="IPR036061">
    <property type="entry name" value="CheW-like_dom_sf"/>
</dbReference>
<evidence type="ECO:0000259" key="1">
    <source>
        <dbReference type="PROSITE" id="PS50851"/>
    </source>
</evidence>
<dbReference type="AlphaFoldDB" id="A0AAW7TDX6"/>
<accession>A0AAW7TDX6</accession>
<dbReference type="SUPFAM" id="SSF50341">
    <property type="entry name" value="CheW-like"/>
    <property type="match status" value="1"/>
</dbReference>